<reference evidence="7 8" key="1">
    <citation type="submission" date="2020-08" db="EMBL/GenBank/DDBJ databases">
        <title>Functional genomics of gut bacteria from endangered species of beetles.</title>
        <authorList>
            <person name="Carlos-Shanley C."/>
        </authorList>
    </citation>
    <scope>NUCLEOTIDE SEQUENCE [LARGE SCALE GENOMIC DNA]</scope>
    <source>
        <strain evidence="7 8">S00124</strain>
    </source>
</reference>
<feature type="region of interest" description="Disordered" evidence="5">
    <location>
        <begin position="44"/>
        <end position="83"/>
    </location>
</feature>
<evidence type="ECO:0000313" key="8">
    <source>
        <dbReference type="Proteomes" id="UP000562492"/>
    </source>
</evidence>
<sequence precursor="true">MPPLLPSISPSCRRLLVAMGAALLANGCVHAPVDGDGNNAQAAADTALAAPSPQAHPGAGATMPPPLAELSAPPALPAAAESAAISAPATDAAAASPAPDSAGDRTAGLFDERRGLGLALPPSGQLGSGDSRSRRWDVPDIPDTLRQDPYRASDQQGMASWYGGQFHGRKTANGERFNKEGFTAAHKTLPFGTQICVRSMVTGKTVVVRINDRGPYSGDRIIDLSQGAAQELGMLGLGIKPVELWTLDDDADRCPSFVTAAGRSGGRLAAPAGRGSKSTVARDKNTGRVKATVPARASKPAPKAAQKRR</sequence>
<feature type="region of interest" description="Disordered" evidence="5">
    <location>
        <begin position="115"/>
        <end position="148"/>
    </location>
</feature>
<name>A0ABR6RKK7_9BURK</name>
<dbReference type="NCBIfam" id="TIGR00413">
    <property type="entry name" value="rlpA"/>
    <property type="match status" value="1"/>
</dbReference>
<evidence type="ECO:0000256" key="3">
    <source>
        <dbReference type="HAMAP-Rule" id="MF_02071"/>
    </source>
</evidence>
<dbReference type="Pfam" id="PF03330">
    <property type="entry name" value="DPBB_1"/>
    <property type="match status" value="1"/>
</dbReference>
<feature type="domain" description="RlpA-like protein double-psi beta-barrel" evidence="6">
    <location>
        <begin position="155"/>
        <end position="243"/>
    </location>
</feature>
<gene>
    <name evidence="3" type="primary">rlpA</name>
    <name evidence="7" type="ORF">HNP33_003795</name>
</gene>
<organism evidence="7 8">
    <name type="scientific">Comamonas odontotermitis</name>
    <dbReference type="NCBI Taxonomy" id="379895"/>
    <lineage>
        <taxon>Bacteria</taxon>
        <taxon>Pseudomonadati</taxon>
        <taxon>Pseudomonadota</taxon>
        <taxon>Betaproteobacteria</taxon>
        <taxon>Burkholderiales</taxon>
        <taxon>Comamonadaceae</taxon>
        <taxon>Comamonas</taxon>
    </lineage>
</organism>
<keyword evidence="3" id="KW-0732">Signal</keyword>
<keyword evidence="1 3" id="KW-0456">Lyase</keyword>
<accession>A0ABR6RKK7</accession>
<keyword evidence="2 3" id="KW-0961">Cell wall biogenesis/degradation</keyword>
<evidence type="ECO:0000256" key="2">
    <source>
        <dbReference type="ARBA" id="ARBA00023316"/>
    </source>
</evidence>
<dbReference type="RefSeq" id="WP_233464601.1">
    <property type="nucleotide sequence ID" value="NZ_JACHKZ010000035.1"/>
</dbReference>
<dbReference type="EMBL" id="JACHKZ010000035">
    <property type="protein sequence ID" value="MBB6579679.1"/>
    <property type="molecule type" value="Genomic_DNA"/>
</dbReference>
<dbReference type="SUPFAM" id="SSF50685">
    <property type="entry name" value="Barwin-like endoglucanases"/>
    <property type="match status" value="1"/>
</dbReference>
<evidence type="ECO:0000256" key="1">
    <source>
        <dbReference type="ARBA" id="ARBA00023239"/>
    </source>
</evidence>
<dbReference type="Gene3D" id="2.40.40.10">
    <property type="entry name" value="RlpA-like domain"/>
    <property type="match status" value="1"/>
</dbReference>
<feature type="compositionally biased region" description="Low complexity" evidence="5">
    <location>
        <begin position="294"/>
        <end position="309"/>
    </location>
</feature>
<comment type="caution">
    <text evidence="7">The sequence shown here is derived from an EMBL/GenBank/DDBJ whole genome shotgun (WGS) entry which is preliminary data.</text>
</comment>
<proteinExistence type="inferred from homology"/>
<dbReference type="InterPro" id="IPR034718">
    <property type="entry name" value="RlpA"/>
</dbReference>
<comment type="similarity">
    <text evidence="3 4">Belongs to the RlpA family.</text>
</comment>
<feature type="compositionally biased region" description="Low complexity" evidence="5">
    <location>
        <begin position="44"/>
        <end position="55"/>
    </location>
</feature>
<feature type="compositionally biased region" description="Basic and acidic residues" evidence="5">
    <location>
        <begin position="131"/>
        <end position="148"/>
    </location>
</feature>
<dbReference type="InterPro" id="IPR012997">
    <property type="entry name" value="RplA"/>
</dbReference>
<dbReference type="InterPro" id="IPR036908">
    <property type="entry name" value="RlpA-like_sf"/>
</dbReference>
<evidence type="ECO:0000256" key="4">
    <source>
        <dbReference type="RuleBase" id="RU003495"/>
    </source>
</evidence>
<dbReference type="PANTHER" id="PTHR34183:SF1">
    <property type="entry name" value="ENDOLYTIC PEPTIDOGLYCAN TRANSGLYCOSYLASE RLPA"/>
    <property type="match status" value="1"/>
</dbReference>
<dbReference type="InterPro" id="IPR009009">
    <property type="entry name" value="RlpA-like_DPBB"/>
</dbReference>
<keyword evidence="8" id="KW-1185">Reference proteome</keyword>
<dbReference type="CDD" id="cd22268">
    <property type="entry name" value="DPBB_RlpA-like"/>
    <property type="match status" value="1"/>
</dbReference>
<dbReference type="HAMAP" id="MF_02071">
    <property type="entry name" value="RlpA"/>
    <property type="match status" value="1"/>
</dbReference>
<evidence type="ECO:0000256" key="5">
    <source>
        <dbReference type="SAM" id="MobiDB-lite"/>
    </source>
</evidence>
<feature type="chain" id="PRO_5044945068" description="Endolytic peptidoglycan transglycosylase RlpA" evidence="3">
    <location>
        <begin position="32"/>
        <end position="309"/>
    </location>
</feature>
<evidence type="ECO:0000259" key="6">
    <source>
        <dbReference type="Pfam" id="PF03330"/>
    </source>
</evidence>
<protein>
    <recommendedName>
        <fullName evidence="3">Endolytic peptidoglycan transglycosylase RlpA</fullName>
        <ecNumber evidence="3">4.2.2.-</ecNumber>
    </recommendedName>
</protein>
<evidence type="ECO:0000313" key="7">
    <source>
        <dbReference type="EMBL" id="MBB6579679.1"/>
    </source>
</evidence>
<comment type="function">
    <text evidence="3">Lytic transglycosylase with a strong preference for naked glycan strands that lack stem peptides.</text>
</comment>
<dbReference type="Proteomes" id="UP000562492">
    <property type="component" value="Unassembled WGS sequence"/>
</dbReference>
<feature type="region of interest" description="Disordered" evidence="5">
    <location>
        <begin position="263"/>
        <end position="309"/>
    </location>
</feature>
<keyword evidence="7" id="KW-0449">Lipoprotein</keyword>
<feature type="signal peptide" evidence="3">
    <location>
        <begin position="1"/>
        <end position="31"/>
    </location>
</feature>
<dbReference type="EC" id="4.2.2.-" evidence="3"/>
<dbReference type="PANTHER" id="PTHR34183">
    <property type="entry name" value="ENDOLYTIC PEPTIDOGLYCAN TRANSGLYCOSYLASE RLPA"/>
    <property type="match status" value="1"/>
</dbReference>
<feature type="compositionally biased region" description="Low complexity" evidence="5">
    <location>
        <begin position="68"/>
        <end position="83"/>
    </location>
</feature>